<feature type="compositionally biased region" description="Acidic residues" evidence="1">
    <location>
        <begin position="225"/>
        <end position="240"/>
    </location>
</feature>
<dbReference type="STRING" id="356882.A0A423VJ00"/>
<name>A0A423VJ00_9PEZI</name>
<accession>A0A423VJ00</accession>
<dbReference type="OrthoDB" id="3029470at2759"/>
<keyword evidence="3" id="KW-1185">Reference proteome</keyword>
<sequence>MDSSRLPNINNIPLVTSSNPARSDGTFDYERCTTLHNFLVKYGWVGAGNLLRDLTHASFFEKHGDDAEELRDRLQPQVTSFLTSIIIPEETFFIWVEGVSEPSEMLQAEQLIPGETDISPDRYLVLYSTNPGLGEHGVGVIYDQARNLAVLVLGIEDAEYVFPAETHTELWQPLETILSNWIEMIRIGKVTTRKPVGHSGPAESDEEGSDTEGSGEDTESKDGDSESEDEDEVSASDDFDPNTNREYEPWVWHSYSDSQVDSTVSAFDRLVAAIEDRLPQRPATTEETHLLSESDLDAASVPKACFIRAFLAQARRPRFRNIAPGLLVPTRETFAADQKFTPRLEAVLEAGEPDRDGTLVPPVLIFATAYGRRADLDSLGDELSNPFVKHLALEDGDSGFPAGLYSESVERTDIDGAEEGFRLILPFSLGQHARKSDGSLIEEGSIAGLFQHGYKPFGGEWWRAQRLERLFVRWRELVETGVWPVGSDGVAGSIDTFRDADTASGWANYWIHPDW</sequence>
<evidence type="ECO:0000313" key="2">
    <source>
        <dbReference type="EMBL" id="ROV90899.1"/>
    </source>
</evidence>
<dbReference type="EMBL" id="LKEA01000059">
    <property type="protein sequence ID" value="ROV90899.1"/>
    <property type="molecule type" value="Genomic_DNA"/>
</dbReference>
<protein>
    <submittedName>
        <fullName evidence="2">Uncharacterized protein</fullName>
    </submittedName>
</protein>
<feature type="region of interest" description="Disordered" evidence="1">
    <location>
        <begin position="193"/>
        <end position="243"/>
    </location>
</feature>
<dbReference type="AlphaFoldDB" id="A0A423VJ00"/>
<comment type="caution">
    <text evidence="2">The sequence shown here is derived from an EMBL/GenBank/DDBJ whole genome shotgun (WGS) entry which is preliminary data.</text>
</comment>
<feature type="compositionally biased region" description="Acidic residues" evidence="1">
    <location>
        <begin position="203"/>
        <end position="217"/>
    </location>
</feature>
<reference evidence="2 3" key="1">
    <citation type="submission" date="2015-09" db="EMBL/GenBank/DDBJ databases">
        <title>Host preference determinants of Valsa canker pathogens revealed by comparative genomics.</title>
        <authorList>
            <person name="Yin Z."/>
            <person name="Huang L."/>
        </authorList>
    </citation>
    <scope>NUCLEOTIDE SEQUENCE [LARGE SCALE GENOMIC DNA]</scope>
    <source>
        <strain evidence="2 3">03-1</strain>
    </source>
</reference>
<proteinExistence type="predicted"/>
<dbReference type="Proteomes" id="UP000283895">
    <property type="component" value="Unassembled WGS sequence"/>
</dbReference>
<evidence type="ECO:0000256" key="1">
    <source>
        <dbReference type="SAM" id="MobiDB-lite"/>
    </source>
</evidence>
<gene>
    <name evidence="2" type="ORF">VMCG_09974</name>
</gene>
<evidence type="ECO:0000313" key="3">
    <source>
        <dbReference type="Proteomes" id="UP000283895"/>
    </source>
</evidence>
<organism evidence="2 3">
    <name type="scientific">Cytospora schulzeri</name>
    <dbReference type="NCBI Taxonomy" id="448051"/>
    <lineage>
        <taxon>Eukaryota</taxon>
        <taxon>Fungi</taxon>
        <taxon>Dikarya</taxon>
        <taxon>Ascomycota</taxon>
        <taxon>Pezizomycotina</taxon>
        <taxon>Sordariomycetes</taxon>
        <taxon>Sordariomycetidae</taxon>
        <taxon>Diaporthales</taxon>
        <taxon>Cytosporaceae</taxon>
        <taxon>Cytospora</taxon>
    </lineage>
</organism>